<feature type="region of interest" description="Disordered" evidence="5">
    <location>
        <begin position="310"/>
        <end position="358"/>
    </location>
</feature>
<dbReference type="InterPro" id="IPR040483">
    <property type="entry name" value="PatG_dom"/>
</dbReference>
<accession>A0A6J6SMF7</accession>
<name>A0A6J6SMF7_9ZZZZ</name>
<feature type="domain" description="Peptidase S8/S53" evidence="6">
    <location>
        <begin position="53"/>
        <end position="272"/>
    </location>
</feature>
<feature type="domain" description="PatG C-terminal" evidence="8">
    <location>
        <begin position="569"/>
        <end position="678"/>
    </location>
</feature>
<evidence type="ECO:0000256" key="4">
    <source>
        <dbReference type="ARBA" id="ARBA00022825"/>
    </source>
</evidence>
<dbReference type="PANTHER" id="PTHR43806">
    <property type="entry name" value="PEPTIDASE S8"/>
    <property type="match status" value="1"/>
</dbReference>
<dbReference type="InterPro" id="IPR040636">
    <property type="entry name" value="PatG_C"/>
</dbReference>
<dbReference type="SUPFAM" id="SSF52743">
    <property type="entry name" value="Subtilisin-like"/>
    <property type="match status" value="1"/>
</dbReference>
<comment type="similarity">
    <text evidence="1">Belongs to the peptidase S8 family.</text>
</comment>
<evidence type="ECO:0000256" key="3">
    <source>
        <dbReference type="ARBA" id="ARBA00022801"/>
    </source>
</evidence>
<keyword evidence="4" id="KW-0720">Serine protease</keyword>
<dbReference type="PANTHER" id="PTHR43806:SF11">
    <property type="entry name" value="CEREVISIN-RELATED"/>
    <property type="match status" value="1"/>
</dbReference>
<feature type="compositionally biased region" description="Basic and acidic residues" evidence="5">
    <location>
        <begin position="345"/>
        <end position="355"/>
    </location>
</feature>
<dbReference type="AlphaFoldDB" id="A0A6J6SMF7"/>
<dbReference type="InterPro" id="IPR000209">
    <property type="entry name" value="Peptidase_S8/S53_dom"/>
</dbReference>
<dbReference type="Gene3D" id="3.40.50.200">
    <property type="entry name" value="Peptidase S8/S53 domain"/>
    <property type="match status" value="1"/>
</dbReference>
<evidence type="ECO:0000313" key="9">
    <source>
        <dbReference type="EMBL" id="CAB4736062.1"/>
    </source>
</evidence>
<dbReference type="Pfam" id="PF18065">
    <property type="entry name" value="PatG_C"/>
    <property type="match status" value="1"/>
</dbReference>
<dbReference type="InterPro" id="IPR036852">
    <property type="entry name" value="Peptidase_S8/S53_dom_sf"/>
</dbReference>
<feature type="compositionally biased region" description="Polar residues" evidence="5">
    <location>
        <begin position="323"/>
        <end position="335"/>
    </location>
</feature>
<dbReference type="PROSITE" id="PS51892">
    <property type="entry name" value="SUBTILASE"/>
    <property type="match status" value="1"/>
</dbReference>
<evidence type="ECO:0000256" key="5">
    <source>
        <dbReference type="SAM" id="MobiDB-lite"/>
    </source>
</evidence>
<dbReference type="Pfam" id="PF00082">
    <property type="entry name" value="Peptidase_S8"/>
    <property type="match status" value="1"/>
</dbReference>
<organism evidence="9">
    <name type="scientific">freshwater metagenome</name>
    <dbReference type="NCBI Taxonomy" id="449393"/>
    <lineage>
        <taxon>unclassified sequences</taxon>
        <taxon>metagenomes</taxon>
        <taxon>ecological metagenomes</taxon>
    </lineage>
</organism>
<sequence length="682" mass="72072">MPDLNTLPGVLRLRALTQGDPRVLTAVIDGSPVVTHPTFAGADVTAVRGYWLDDREDSEGSTGHATHITSVIFGQPGSEVPGLAPRARGLFIASGVDDDSAESEIGIARAIEYALSQGAQIIHCAFCHPSQTGQTQSWLTDAVRKAEEAGAIIVSPAGNDYGENWCSPAAMSTVLAVGALADDGAPMHFTNFGSRYDGHSIMGPGENVLGAKPDGDVVNQKGTSVAAPVLTGLITAITSALVQAGRPPNPQLVRNVLIATARPCTGAGADRCIGGEVAVDRALAVLFDGVAVASFAADNARILALQPAPDAPSALPEPPRPASQYQLPPHSSATHHTGEPPTPREAYKREERRGDAVVPSVVEPSIKYPARTFAIGTISYDFGDEITRDSFTEAMGGGYGVGSGIVNDPQAMIDYLDANPAEARRLIWVLSINNEPRFAITPVGPYASDVYDMLAALVQGQAGGSISVVSMPGSAEPGTATLLDGTVIQKLHRNGLRGIYGWHPANLAQQCLSAVHADALKGRDQGVAAKDKAKARAETAAGGADDEVFGIDDIASDIWTRLQVEPSPEVQLAVQDFLEEIYFRAPQDPSVSVERALNLAATNGYQIAMAFLDALNDGLQYQTYGTEYSPFSRVGGNCWEIVLRFKDPVHSTRGAREYRFTIDVADTLPVAVGRVRRWVAVR</sequence>
<gene>
    <name evidence="9" type="ORF">UFOPK2809_00035</name>
</gene>
<keyword evidence="3" id="KW-0378">Hydrolase</keyword>
<proteinExistence type="inferred from homology"/>
<protein>
    <submittedName>
        <fullName evidence="9">Unannotated protein</fullName>
    </submittedName>
</protein>
<evidence type="ECO:0000256" key="1">
    <source>
        <dbReference type="ARBA" id="ARBA00011073"/>
    </source>
</evidence>
<dbReference type="EMBL" id="CAEZZA010000002">
    <property type="protein sequence ID" value="CAB4736062.1"/>
    <property type="molecule type" value="Genomic_DNA"/>
</dbReference>
<evidence type="ECO:0000259" key="7">
    <source>
        <dbReference type="Pfam" id="PF18047"/>
    </source>
</evidence>
<dbReference type="InterPro" id="IPR050131">
    <property type="entry name" value="Peptidase_S8_subtilisin-like"/>
</dbReference>
<reference evidence="9" key="1">
    <citation type="submission" date="2020-05" db="EMBL/GenBank/DDBJ databases">
        <authorList>
            <person name="Chiriac C."/>
            <person name="Salcher M."/>
            <person name="Ghai R."/>
            <person name="Kavagutti S V."/>
        </authorList>
    </citation>
    <scope>NUCLEOTIDE SEQUENCE</scope>
</reference>
<dbReference type="GO" id="GO:0006508">
    <property type="term" value="P:proteolysis"/>
    <property type="evidence" value="ECO:0007669"/>
    <property type="project" value="UniProtKB-KW"/>
</dbReference>
<evidence type="ECO:0000259" key="6">
    <source>
        <dbReference type="Pfam" id="PF00082"/>
    </source>
</evidence>
<evidence type="ECO:0000259" key="8">
    <source>
        <dbReference type="Pfam" id="PF18065"/>
    </source>
</evidence>
<feature type="domain" description="PatG" evidence="7">
    <location>
        <begin position="373"/>
        <end position="463"/>
    </location>
</feature>
<evidence type="ECO:0000256" key="2">
    <source>
        <dbReference type="ARBA" id="ARBA00022670"/>
    </source>
</evidence>
<keyword evidence="2" id="KW-0645">Protease</keyword>
<dbReference type="Pfam" id="PF18047">
    <property type="entry name" value="PatG_D"/>
    <property type="match status" value="1"/>
</dbReference>
<dbReference type="GO" id="GO:0004252">
    <property type="term" value="F:serine-type endopeptidase activity"/>
    <property type="evidence" value="ECO:0007669"/>
    <property type="project" value="InterPro"/>
</dbReference>